<evidence type="ECO:0000313" key="2">
    <source>
        <dbReference type="EMBL" id="MXQ80692.1"/>
    </source>
</evidence>
<evidence type="ECO:0000313" key="3">
    <source>
        <dbReference type="Proteomes" id="UP000322234"/>
    </source>
</evidence>
<dbReference type="AlphaFoldDB" id="A0A6B0QUG5"/>
<name>A0A6B0QUG5_9CETA</name>
<organism evidence="2 3">
    <name type="scientific">Bos mutus</name>
    <name type="common">wild yak</name>
    <dbReference type="NCBI Taxonomy" id="72004"/>
    <lineage>
        <taxon>Eukaryota</taxon>
        <taxon>Metazoa</taxon>
        <taxon>Chordata</taxon>
        <taxon>Craniata</taxon>
        <taxon>Vertebrata</taxon>
        <taxon>Euteleostomi</taxon>
        <taxon>Mammalia</taxon>
        <taxon>Eutheria</taxon>
        <taxon>Laurasiatheria</taxon>
        <taxon>Artiodactyla</taxon>
        <taxon>Ruminantia</taxon>
        <taxon>Pecora</taxon>
        <taxon>Bovidae</taxon>
        <taxon>Bovinae</taxon>
        <taxon>Bos</taxon>
    </lineage>
</organism>
<protein>
    <submittedName>
        <fullName evidence="2">Uncharacterized protein</fullName>
    </submittedName>
</protein>
<reference evidence="2" key="1">
    <citation type="submission" date="2019-10" db="EMBL/GenBank/DDBJ databases">
        <title>The sequence and de novo assembly of the wild yak genome.</title>
        <authorList>
            <person name="Liu Y."/>
        </authorList>
    </citation>
    <scope>NUCLEOTIDE SEQUENCE [LARGE SCALE GENOMIC DNA]</scope>
    <source>
        <strain evidence="2">WY2019</strain>
    </source>
</reference>
<gene>
    <name evidence="2" type="ORF">E5288_WYG009172</name>
</gene>
<feature type="compositionally biased region" description="Polar residues" evidence="1">
    <location>
        <begin position="59"/>
        <end position="68"/>
    </location>
</feature>
<proteinExistence type="predicted"/>
<evidence type="ECO:0000256" key="1">
    <source>
        <dbReference type="SAM" id="MobiDB-lite"/>
    </source>
</evidence>
<accession>A0A6B0QUG5</accession>
<dbReference type="EMBL" id="VBQZ03000005">
    <property type="protein sequence ID" value="MXQ80692.1"/>
    <property type="molecule type" value="Genomic_DNA"/>
</dbReference>
<feature type="region of interest" description="Disordered" evidence="1">
    <location>
        <begin position="46"/>
        <end position="68"/>
    </location>
</feature>
<dbReference type="Proteomes" id="UP000322234">
    <property type="component" value="Unassembled WGS sequence"/>
</dbReference>
<comment type="caution">
    <text evidence="2">The sequence shown here is derived from an EMBL/GenBank/DDBJ whole genome shotgun (WGS) entry which is preliminary data.</text>
</comment>
<keyword evidence="3" id="KW-1185">Reference proteome</keyword>
<feature type="region of interest" description="Disordered" evidence="1">
    <location>
        <begin position="1"/>
        <end position="22"/>
    </location>
</feature>
<sequence>MICSADYGSVPEHPSPSPPLSPSFDLDCDFQQDYYDRTHSYLAHVPPPPPIARAVVPSERQQISGNTS</sequence>